<evidence type="ECO:0000256" key="12">
    <source>
        <dbReference type="PIRNR" id="PIRNR015601"/>
    </source>
</evidence>
<evidence type="ECO:0000313" key="16">
    <source>
        <dbReference type="Proteomes" id="UP001328733"/>
    </source>
</evidence>
<dbReference type="EC" id="2.1.1.193" evidence="3 12"/>
<dbReference type="PANTHER" id="PTHR30027">
    <property type="entry name" value="RIBOSOMAL RNA SMALL SUBUNIT METHYLTRANSFERASE E"/>
    <property type="match status" value="1"/>
</dbReference>
<evidence type="ECO:0000259" key="13">
    <source>
        <dbReference type="Pfam" id="PF04452"/>
    </source>
</evidence>
<keyword evidence="8 12" id="KW-0808">Transferase</keyword>
<dbReference type="PIRSF" id="PIRSF015601">
    <property type="entry name" value="MTase_slr0722"/>
    <property type="match status" value="1"/>
</dbReference>
<reference evidence="15 16" key="1">
    <citation type="submission" date="2024-01" db="EMBL/GenBank/DDBJ databases">
        <title>Genomic insights into the taxonomy and metabolism of the cyanobacterium Pannus brasiliensis CCIBt3594.</title>
        <authorList>
            <person name="Machado M."/>
            <person name="Botero N.B."/>
            <person name="Andreote A.P.D."/>
            <person name="Feitosa A.M.T."/>
            <person name="Popin R."/>
            <person name="Sivonen K."/>
            <person name="Fiore M.F."/>
        </authorList>
    </citation>
    <scope>NUCLEOTIDE SEQUENCE [LARGE SCALE GENOMIC DNA]</scope>
    <source>
        <strain evidence="15 16">CCIBt3594</strain>
    </source>
</reference>
<comment type="subcellular location">
    <subcellularLocation>
        <location evidence="1 12">Cytoplasm</location>
    </subcellularLocation>
</comment>
<dbReference type="GO" id="GO:0070475">
    <property type="term" value="P:rRNA base methylation"/>
    <property type="evidence" value="ECO:0007669"/>
    <property type="project" value="TreeGrafter"/>
</dbReference>
<dbReference type="GO" id="GO:0005737">
    <property type="term" value="C:cytoplasm"/>
    <property type="evidence" value="ECO:0007669"/>
    <property type="project" value="UniProtKB-SubCell"/>
</dbReference>
<organism evidence="15 16">
    <name type="scientific">Pannus brasiliensis CCIBt3594</name>
    <dbReference type="NCBI Taxonomy" id="1427578"/>
    <lineage>
        <taxon>Bacteria</taxon>
        <taxon>Bacillati</taxon>
        <taxon>Cyanobacteriota</taxon>
        <taxon>Cyanophyceae</taxon>
        <taxon>Oscillatoriophycideae</taxon>
        <taxon>Chroococcales</taxon>
        <taxon>Microcystaceae</taxon>
        <taxon>Pannus</taxon>
    </lineage>
</organism>
<dbReference type="Proteomes" id="UP001328733">
    <property type="component" value="Unassembled WGS sequence"/>
</dbReference>
<feature type="domain" description="Ribosomal RNA small subunit methyltransferase E PUA-like" evidence="14">
    <location>
        <begin position="26"/>
        <end position="60"/>
    </location>
</feature>
<keyword evidence="9 12" id="KW-0949">S-adenosyl-L-methionine</keyword>
<keyword evidence="7 12" id="KW-0489">Methyltransferase</keyword>
<name>A0AAW9QUL7_9CHRO</name>
<proteinExistence type="inferred from homology"/>
<comment type="similarity">
    <text evidence="2 12">Belongs to the RNA methyltransferase RsmE family.</text>
</comment>
<evidence type="ECO:0000256" key="5">
    <source>
        <dbReference type="ARBA" id="ARBA00022490"/>
    </source>
</evidence>
<evidence type="ECO:0000256" key="1">
    <source>
        <dbReference type="ARBA" id="ARBA00004496"/>
    </source>
</evidence>
<dbReference type="AlphaFoldDB" id="A0AAW9QUL7"/>
<dbReference type="EMBL" id="JBAFSM010000005">
    <property type="protein sequence ID" value="MEG3436289.1"/>
    <property type="molecule type" value="Genomic_DNA"/>
</dbReference>
<dbReference type="InterPro" id="IPR006700">
    <property type="entry name" value="RsmE"/>
</dbReference>
<dbReference type="NCBIfam" id="NF008697">
    <property type="entry name" value="PRK11713.4-1"/>
    <property type="match status" value="1"/>
</dbReference>
<dbReference type="PANTHER" id="PTHR30027:SF3">
    <property type="entry name" value="16S RRNA (URACIL(1498)-N(3))-METHYLTRANSFERASE"/>
    <property type="match status" value="1"/>
</dbReference>
<evidence type="ECO:0000256" key="10">
    <source>
        <dbReference type="ARBA" id="ARBA00025699"/>
    </source>
</evidence>
<protein>
    <recommendedName>
        <fullName evidence="4 12">Ribosomal RNA small subunit methyltransferase E</fullName>
        <ecNumber evidence="3 12">2.1.1.193</ecNumber>
    </recommendedName>
</protein>
<feature type="domain" description="Ribosomal RNA small subunit methyltransferase E methyltransferase" evidence="13">
    <location>
        <begin position="74"/>
        <end position="237"/>
    </location>
</feature>
<evidence type="ECO:0000256" key="7">
    <source>
        <dbReference type="ARBA" id="ARBA00022603"/>
    </source>
</evidence>
<comment type="caution">
    <text evidence="15">The sequence shown here is derived from an EMBL/GenBank/DDBJ whole genome shotgun (WGS) entry which is preliminary data.</text>
</comment>
<evidence type="ECO:0000256" key="8">
    <source>
        <dbReference type="ARBA" id="ARBA00022679"/>
    </source>
</evidence>
<accession>A0AAW9QUL7</accession>
<dbReference type="InterPro" id="IPR029028">
    <property type="entry name" value="Alpha/beta_knot_MTases"/>
</dbReference>
<dbReference type="GO" id="GO:0070042">
    <property type="term" value="F:rRNA (uridine-N3-)-methyltransferase activity"/>
    <property type="evidence" value="ECO:0007669"/>
    <property type="project" value="TreeGrafter"/>
</dbReference>
<dbReference type="InterPro" id="IPR029026">
    <property type="entry name" value="tRNA_m1G_MTases_N"/>
</dbReference>
<dbReference type="Pfam" id="PF04452">
    <property type="entry name" value="Methyltrans_RNA"/>
    <property type="match status" value="1"/>
</dbReference>
<gene>
    <name evidence="15" type="ORF">V0288_04085</name>
</gene>
<dbReference type="CDD" id="cd18084">
    <property type="entry name" value="RsmE-like"/>
    <property type="match status" value="1"/>
</dbReference>
<keyword evidence="5 12" id="KW-0963">Cytoplasm</keyword>
<comment type="function">
    <text evidence="10 12">Specifically methylates the N3 position of the uracil ring of uridine 1498 (m3U1498) in 16S rRNA. Acts on the fully assembled 30S ribosomal subunit.</text>
</comment>
<dbReference type="InterPro" id="IPR046887">
    <property type="entry name" value="RsmE_PUA-like"/>
</dbReference>
<evidence type="ECO:0000256" key="3">
    <source>
        <dbReference type="ARBA" id="ARBA00012328"/>
    </source>
</evidence>
<dbReference type="InterPro" id="IPR015947">
    <property type="entry name" value="PUA-like_sf"/>
</dbReference>
<evidence type="ECO:0000256" key="2">
    <source>
        <dbReference type="ARBA" id="ARBA00005528"/>
    </source>
</evidence>
<keyword evidence="16" id="KW-1185">Reference proteome</keyword>
<dbReference type="NCBIfam" id="TIGR00046">
    <property type="entry name" value="RsmE family RNA methyltransferase"/>
    <property type="match status" value="1"/>
</dbReference>
<dbReference type="SUPFAM" id="SSF75217">
    <property type="entry name" value="alpha/beta knot"/>
    <property type="match status" value="1"/>
</dbReference>
<evidence type="ECO:0000259" key="14">
    <source>
        <dbReference type="Pfam" id="PF20260"/>
    </source>
</evidence>
<evidence type="ECO:0000256" key="11">
    <source>
        <dbReference type="ARBA" id="ARBA00047944"/>
    </source>
</evidence>
<dbReference type="Pfam" id="PF20260">
    <property type="entry name" value="PUA_4"/>
    <property type="match status" value="1"/>
</dbReference>
<comment type="catalytic activity">
    <reaction evidence="11 12">
        <text>uridine(1498) in 16S rRNA + S-adenosyl-L-methionine = N(3)-methyluridine(1498) in 16S rRNA + S-adenosyl-L-homocysteine + H(+)</text>
        <dbReference type="Rhea" id="RHEA:42920"/>
        <dbReference type="Rhea" id="RHEA-COMP:10283"/>
        <dbReference type="Rhea" id="RHEA-COMP:10284"/>
        <dbReference type="ChEBI" id="CHEBI:15378"/>
        <dbReference type="ChEBI" id="CHEBI:57856"/>
        <dbReference type="ChEBI" id="CHEBI:59789"/>
        <dbReference type="ChEBI" id="CHEBI:65315"/>
        <dbReference type="ChEBI" id="CHEBI:74502"/>
        <dbReference type="EC" id="2.1.1.193"/>
    </reaction>
</comment>
<sequence length="243" mass="27067">MKTKTLYYRLTLDFRQLENGTIALGAEQQHYLKKVLRLKTNDRFIALDGRGQSWLAEILDNRARLLEPIAGSNELPVPVTLMVAIPKNGFEDIVRGSTELGVTRIVPLLTRRGLVTPSAGKLDRWRKIATEAVEQSERQIVPTIEEPRPFLETLEIVENRSKPQTSSYICVTRKKVDSLVSRLPDRKPAEITLAIGPEGGWTDGEIDRAIAANFTAVSLGKRVLRTITAPLVALSLINAYLEG</sequence>
<dbReference type="Gene3D" id="3.40.1280.10">
    <property type="match status" value="1"/>
</dbReference>
<keyword evidence="6 12" id="KW-0698">rRNA processing</keyword>
<dbReference type="InterPro" id="IPR046886">
    <property type="entry name" value="RsmE_MTase_dom"/>
</dbReference>
<dbReference type="SUPFAM" id="SSF88697">
    <property type="entry name" value="PUA domain-like"/>
    <property type="match status" value="1"/>
</dbReference>
<evidence type="ECO:0000313" key="15">
    <source>
        <dbReference type="EMBL" id="MEG3436289.1"/>
    </source>
</evidence>
<evidence type="ECO:0000256" key="4">
    <source>
        <dbReference type="ARBA" id="ARBA00013673"/>
    </source>
</evidence>
<evidence type="ECO:0000256" key="6">
    <source>
        <dbReference type="ARBA" id="ARBA00022552"/>
    </source>
</evidence>
<evidence type="ECO:0000256" key="9">
    <source>
        <dbReference type="ARBA" id="ARBA00022691"/>
    </source>
</evidence>